<evidence type="ECO:0000256" key="6">
    <source>
        <dbReference type="ARBA" id="ARBA00023274"/>
    </source>
</evidence>
<protein>
    <recommendedName>
        <fullName evidence="7">Large ribosomal subunit protein mL52</fullName>
    </recommendedName>
    <alternativeName>
        <fullName evidence="8">39S ribosomal protein L52, mitochondrial</fullName>
    </alternativeName>
</protein>
<dbReference type="GO" id="GO:0032543">
    <property type="term" value="P:mitochondrial translation"/>
    <property type="evidence" value="ECO:0007669"/>
    <property type="project" value="InterPro"/>
</dbReference>
<keyword evidence="6" id="KW-0687">Ribonucleoprotein</keyword>
<keyword evidence="4 10" id="KW-0689">Ribosomal protein</keyword>
<accession>A0A6J3K0C2</accession>
<evidence type="ECO:0000256" key="7">
    <source>
        <dbReference type="ARBA" id="ARBA00035181"/>
    </source>
</evidence>
<evidence type="ECO:0000313" key="10">
    <source>
        <dbReference type="RefSeq" id="XP_033346568.1"/>
    </source>
</evidence>
<sequence length="131" mass="15328">MSLSTAKTILRTSYSTHFTVAINKFHTSFPIYLDQRWRAARNLTKNPNTTGPLLTLSDYSFKDNKPVPYASRQLKRIQKHQEYMRKIIKLVGEIDFAVERHSRLLKEKEEQEQKILDSQLKPKGVLPIINE</sequence>
<evidence type="ECO:0000256" key="1">
    <source>
        <dbReference type="ARBA" id="ARBA00004173"/>
    </source>
</evidence>
<evidence type="ECO:0000256" key="3">
    <source>
        <dbReference type="ARBA" id="ARBA00022946"/>
    </source>
</evidence>
<dbReference type="CTD" id="122704"/>
<dbReference type="GO" id="GO:0005762">
    <property type="term" value="C:mitochondrial large ribosomal subunit"/>
    <property type="evidence" value="ECO:0007669"/>
    <property type="project" value="InterPro"/>
</dbReference>
<proteinExistence type="inferred from homology"/>
<comment type="subcellular location">
    <subcellularLocation>
        <location evidence="1">Mitochondrion</location>
    </subcellularLocation>
</comment>
<dbReference type="KEGG" id="bvk:117231836"/>
<dbReference type="PANTHER" id="PTHR34090:SF1">
    <property type="entry name" value="LARGE RIBOSOMAL SUBUNIT PROTEIN ML52"/>
    <property type="match status" value="1"/>
</dbReference>
<dbReference type="Pfam" id="PF18699">
    <property type="entry name" value="MRPL52"/>
    <property type="match status" value="1"/>
</dbReference>
<reference evidence="10" key="1">
    <citation type="submission" date="2025-08" db="UniProtKB">
        <authorList>
            <consortium name="RefSeq"/>
        </authorList>
    </citation>
    <scope>IDENTIFICATION</scope>
    <source>
        <tissue evidence="10">Muscle</tissue>
    </source>
</reference>
<dbReference type="PANTHER" id="PTHR34090">
    <property type="entry name" value="39S RIBOSOMAL PROTEIN L52, MITOCHONDRIAL"/>
    <property type="match status" value="1"/>
</dbReference>
<evidence type="ECO:0000256" key="5">
    <source>
        <dbReference type="ARBA" id="ARBA00023128"/>
    </source>
</evidence>
<dbReference type="InterPro" id="IPR034596">
    <property type="entry name" value="Ribosomal_mL52"/>
</dbReference>
<evidence type="ECO:0000256" key="2">
    <source>
        <dbReference type="ARBA" id="ARBA00007232"/>
    </source>
</evidence>
<dbReference type="Proteomes" id="UP000504631">
    <property type="component" value="Unplaced"/>
</dbReference>
<name>A0A6J3K0C2_9HYME</name>
<evidence type="ECO:0000256" key="8">
    <source>
        <dbReference type="ARBA" id="ARBA00035425"/>
    </source>
</evidence>
<evidence type="ECO:0000256" key="4">
    <source>
        <dbReference type="ARBA" id="ARBA00022980"/>
    </source>
</evidence>
<gene>
    <name evidence="10" type="primary">LOC117231836</name>
</gene>
<dbReference type="GO" id="GO:0003735">
    <property type="term" value="F:structural constituent of ribosome"/>
    <property type="evidence" value="ECO:0007669"/>
    <property type="project" value="InterPro"/>
</dbReference>
<keyword evidence="9" id="KW-1185">Reference proteome</keyword>
<keyword evidence="5" id="KW-0496">Mitochondrion</keyword>
<dbReference type="GeneID" id="117231836"/>
<keyword evidence="3" id="KW-0809">Transit peptide</keyword>
<organism evidence="9 10">
    <name type="scientific">Bombus vosnesenskii</name>
    <dbReference type="NCBI Taxonomy" id="207650"/>
    <lineage>
        <taxon>Eukaryota</taxon>
        <taxon>Metazoa</taxon>
        <taxon>Ecdysozoa</taxon>
        <taxon>Arthropoda</taxon>
        <taxon>Hexapoda</taxon>
        <taxon>Insecta</taxon>
        <taxon>Pterygota</taxon>
        <taxon>Neoptera</taxon>
        <taxon>Endopterygota</taxon>
        <taxon>Hymenoptera</taxon>
        <taxon>Apocrita</taxon>
        <taxon>Aculeata</taxon>
        <taxon>Apoidea</taxon>
        <taxon>Anthophila</taxon>
        <taxon>Apidae</taxon>
        <taxon>Bombus</taxon>
        <taxon>Pyrobombus</taxon>
    </lineage>
</organism>
<evidence type="ECO:0000313" key="9">
    <source>
        <dbReference type="Proteomes" id="UP000504631"/>
    </source>
</evidence>
<comment type="similarity">
    <text evidence="2">Belongs to the mitochondrion-specific ribosomal protein mL52 family.</text>
</comment>
<dbReference type="RefSeq" id="XP_033346568.1">
    <property type="nucleotide sequence ID" value="XM_033490677.1"/>
</dbReference>
<dbReference type="AlphaFoldDB" id="A0A6J3K0C2"/>